<dbReference type="InterPro" id="IPR000297">
    <property type="entry name" value="PPIase_PpiC"/>
</dbReference>
<feature type="transmembrane region" description="Helical" evidence="12">
    <location>
        <begin position="12"/>
        <end position="33"/>
    </location>
</feature>
<keyword evidence="11 14" id="KW-0413">Isomerase</keyword>
<dbReference type="InterPro" id="IPR027304">
    <property type="entry name" value="Trigger_fact/SurA_dom_sf"/>
</dbReference>
<evidence type="ECO:0000256" key="1">
    <source>
        <dbReference type="ARBA" id="ARBA00004382"/>
    </source>
</evidence>
<dbReference type="GO" id="GO:0016853">
    <property type="term" value="F:isomerase activity"/>
    <property type="evidence" value="ECO:0007669"/>
    <property type="project" value="UniProtKB-KW"/>
</dbReference>
<evidence type="ECO:0000256" key="8">
    <source>
        <dbReference type="ARBA" id="ARBA00038408"/>
    </source>
</evidence>
<dbReference type="RefSeq" id="WP_281999865.1">
    <property type="nucleotide sequence ID" value="NZ_AP027151.1"/>
</dbReference>
<dbReference type="Proteomes" id="UP001317705">
    <property type="component" value="Chromosome"/>
</dbReference>
<protein>
    <recommendedName>
        <fullName evidence="9">Periplasmic chaperone PpiD</fullName>
    </recommendedName>
    <alternativeName>
        <fullName evidence="10">Periplasmic folding chaperone</fullName>
    </alternativeName>
</protein>
<feature type="domain" description="PpiC" evidence="13">
    <location>
        <begin position="229"/>
        <end position="373"/>
    </location>
</feature>
<dbReference type="Gene3D" id="1.10.4030.10">
    <property type="entry name" value="Porin chaperone SurA, peptide-binding domain"/>
    <property type="match status" value="1"/>
</dbReference>
<comment type="subcellular location">
    <subcellularLocation>
        <location evidence="1">Cell inner membrane</location>
        <topology evidence="1">Single-pass type II membrane protein</topology>
        <orientation evidence="1">Periplasmic side</orientation>
    </subcellularLocation>
</comment>
<evidence type="ECO:0000256" key="2">
    <source>
        <dbReference type="ARBA" id="ARBA00022475"/>
    </source>
</evidence>
<dbReference type="Pfam" id="PF13145">
    <property type="entry name" value="Rotamase_2"/>
    <property type="match status" value="1"/>
</dbReference>
<keyword evidence="7" id="KW-0143">Chaperone</keyword>
<evidence type="ECO:0000256" key="9">
    <source>
        <dbReference type="ARBA" id="ARBA00040743"/>
    </source>
</evidence>
<dbReference type="Gene3D" id="3.10.50.40">
    <property type="match status" value="1"/>
</dbReference>
<evidence type="ECO:0000256" key="12">
    <source>
        <dbReference type="SAM" id="Phobius"/>
    </source>
</evidence>
<reference evidence="14 15" key="1">
    <citation type="submission" date="2022-12" db="EMBL/GenBank/DDBJ databases">
        <title>Polyphasic characterization of Geotalea uranireducens NIT-SL11 newly isolated from a complex of sewage sludge and microbially reduced graphene oxide.</title>
        <authorList>
            <person name="Xie L."/>
            <person name="Yoshida N."/>
            <person name="Meng L."/>
        </authorList>
    </citation>
    <scope>NUCLEOTIDE SEQUENCE [LARGE SCALE GENOMIC DNA]</scope>
    <source>
        <strain evidence="14 15">NIT-SL11</strain>
    </source>
</reference>
<dbReference type="InterPro" id="IPR052029">
    <property type="entry name" value="PpiD_chaperone"/>
</dbReference>
<proteinExistence type="inferred from homology"/>
<dbReference type="EMBL" id="AP027151">
    <property type="protein sequence ID" value="BDV43744.1"/>
    <property type="molecule type" value="Genomic_DNA"/>
</dbReference>
<keyword evidence="15" id="KW-1185">Reference proteome</keyword>
<keyword evidence="3" id="KW-0997">Cell inner membrane</keyword>
<evidence type="ECO:0000256" key="6">
    <source>
        <dbReference type="ARBA" id="ARBA00023136"/>
    </source>
</evidence>
<accession>A0ABN6VTQ9</accession>
<dbReference type="PANTHER" id="PTHR47529">
    <property type="entry name" value="PEPTIDYL-PROLYL CIS-TRANS ISOMERASE D"/>
    <property type="match status" value="1"/>
</dbReference>
<gene>
    <name evidence="14" type="ORF">GURASL_26670</name>
</gene>
<keyword evidence="5 12" id="KW-1133">Transmembrane helix</keyword>
<dbReference type="Pfam" id="PF13624">
    <property type="entry name" value="SurA_N_3"/>
    <property type="match status" value="1"/>
</dbReference>
<evidence type="ECO:0000313" key="15">
    <source>
        <dbReference type="Proteomes" id="UP001317705"/>
    </source>
</evidence>
<sequence>MLGIMRKYQQSIVIKIVFGIIVLSFIGTIFLVWGRGEGQLTPSSYVAKVDGTKINYEEFQRTYYRLRDIYSQIYGQSLTPEIEKQLGLKKQALNSLIDAMLVRNAAEDMGIKVSKDDVQQAIAAMPAFQKNGAFNFDLYVQLLRANRISPDDFEKSKRTDLMIKMAEDKIKARAQVSDEEALQYFRKKNDKIDILFSSFSPDDVKGEIKLTDQELNDFLAKNQNDFKTPEEVSIAYVLIDPLKLGGNVQVSDADIQSWYQKHLDEYQGKGGLLPLAEVRDKVKAEAHRFYAGQKAYEVTAETFNKMKAGGDLNAMAKALGTTVVETPLFTAQQPAAPLAGEAEVISRAFLLKQNELGGPIETPKGIYLIKLKDRKPADVPPLAKIRAKVEEKAKAAKAVEVAQQKAEATEARLAKGDTAGLKLQETGSFGYDPKGVVPKIGPAPALMEAAFKLTTAAPAPTAPLKVGNRWYALRLKERIEQNAAAFAPEKEQIKKTLLPQKQEEELQKWLKELRSKAKIEINPALKDI</sequence>
<evidence type="ECO:0000256" key="5">
    <source>
        <dbReference type="ARBA" id="ARBA00022989"/>
    </source>
</evidence>
<evidence type="ECO:0000256" key="10">
    <source>
        <dbReference type="ARBA" id="ARBA00042775"/>
    </source>
</evidence>
<evidence type="ECO:0000256" key="11">
    <source>
        <dbReference type="PROSITE-ProRule" id="PRU00278"/>
    </source>
</evidence>
<dbReference type="PANTHER" id="PTHR47529:SF1">
    <property type="entry name" value="PERIPLASMIC CHAPERONE PPID"/>
    <property type="match status" value="1"/>
</dbReference>
<evidence type="ECO:0000259" key="13">
    <source>
        <dbReference type="PROSITE" id="PS50198"/>
    </source>
</evidence>
<name>A0ABN6VTQ9_9BACT</name>
<evidence type="ECO:0000313" key="14">
    <source>
        <dbReference type="EMBL" id="BDV43744.1"/>
    </source>
</evidence>
<evidence type="ECO:0000256" key="7">
    <source>
        <dbReference type="ARBA" id="ARBA00023186"/>
    </source>
</evidence>
<organism evidence="14 15">
    <name type="scientific">Geotalea uraniireducens</name>
    <dbReference type="NCBI Taxonomy" id="351604"/>
    <lineage>
        <taxon>Bacteria</taxon>
        <taxon>Pseudomonadati</taxon>
        <taxon>Thermodesulfobacteriota</taxon>
        <taxon>Desulfuromonadia</taxon>
        <taxon>Geobacterales</taxon>
        <taxon>Geobacteraceae</taxon>
        <taxon>Geotalea</taxon>
    </lineage>
</organism>
<keyword evidence="6 12" id="KW-0472">Membrane</keyword>
<comment type="similarity">
    <text evidence="8">Belongs to the PpiD chaperone family.</text>
</comment>
<dbReference type="SUPFAM" id="SSF109998">
    <property type="entry name" value="Triger factor/SurA peptide-binding domain-like"/>
    <property type="match status" value="1"/>
</dbReference>
<keyword evidence="4 12" id="KW-0812">Transmembrane</keyword>
<dbReference type="InterPro" id="IPR046357">
    <property type="entry name" value="PPIase_dom_sf"/>
</dbReference>
<dbReference type="PROSITE" id="PS50198">
    <property type="entry name" value="PPIC_PPIASE_2"/>
    <property type="match status" value="1"/>
</dbReference>
<keyword evidence="11" id="KW-0697">Rotamase</keyword>
<keyword evidence="2" id="KW-1003">Cell membrane</keyword>
<evidence type="ECO:0000256" key="3">
    <source>
        <dbReference type="ARBA" id="ARBA00022519"/>
    </source>
</evidence>
<evidence type="ECO:0000256" key="4">
    <source>
        <dbReference type="ARBA" id="ARBA00022692"/>
    </source>
</evidence>